<gene>
    <name evidence="2" type="ORF">DNH61_12410</name>
</gene>
<evidence type="ECO:0000256" key="1">
    <source>
        <dbReference type="SAM" id="Phobius"/>
    </source>
</evidence>
<proteinExistence type="predicted"/>
<keyword evidence="1" id="KW-0472">Membrane</keyword>
<feature type="transmembrane region" description="Helical" evidence="1">
    <location>
        <begin position="60"/>
        <end position="78"/>
    </location>
</feature>
<dbReference type="AlphaFoldDB" id="A0A2W1LB34"/>
<accession>A0A2W1LB34</accession>
<keyword evidence="1" id="KW-1133">Transmembrane helix</keyword>
<organism evidence="2 3">
    <name type="scientific">Paenibacillus sambharensis</name>
    <dbReference type="NCBI Taxonomy" id="1803190"/>
    <lineage>
        <taxon>Bacteria</taxon>
        <taxon>Bacillati</taxon>
        <taxon>Bacillota</taxon>
        <taxon>Bacilli</taxon>
        <taxon>Bacillales</taxon>
        <taxon>Paenibacillaceae</taxon>
        <taxon>Paenibacillus</taxon>
    </lineage>
</organism>
<evidence type="ECO:0000313" key="2">
    <source>
        <dbReference type="EMBL" id="PZD95340.1"/>
    </source>
</evidence>
<sequence>MVKLHIYACTLLFSSVLLICTRYITVALFTQQGSQSQVNFAVYQQGFELIGNKLSTLSDGLLFFSILFFLADLLVMLLKKKVRHDNENC</sequence>
<comment type="caution">
    <text evidence="2">The sequence shown here is derived from an EMBL/GenBank/DDBJ whole genome shotgun (WGS) entry which is preliminary data.</text>
</comment>
<keyword evidence="1" id="KW-0812">Transmembrane</keyword>
<dbReference type="EMBL" id="QKRB01000044">
    <property type="protein sequence ID" value="PZD95340.1"/>
    <property type="molecule type" value="Genomic_DNA"/>
</dbReference>
<name>A0A2W1LB34_9BACL</name>
<dbReference type="Proteomes" id="UP000249522">
    <property type="component" value="Unassembled WGS sequence"/>
</dbReference>
<evidence type="ECO:0000313" key="3">
    <source>
        <dbReference type="Proteomes" id="UP000249522"/>
    </source>
</evidence>
<protein>
    <submittedName>
        <fullName evidence="2">Uncharacterized protein</fullName>
    </submittedName>
</protein>
<reference evidence="2 3" key="1">
    <citation type="submission" date="2018-06" db="EMBL/GenBank/DDBJ databases">
        <title>Paenibacillus imtechensis sp. nov.</title>
        <authorList>
            <person name="Pinnaka A.K."/>
            <person name="Singh H."/>
            <person name="Kaur M."/>
        </authorList>
    </citation>
    <scope>NUCLEOTIDE SEQUENCE [LARGE SCALE GENOMIC DNA]</scope>
    <source>
        <strain evidence="2 3">SMB1</strain>
    </source>
</reference>
<keyword evidence="3" id="KW-1185">Reference proteome</keyword>